<dbReference type="EMBL" id="CP134050">
    <property type="protein sequence ID" value="WNC17766.1"/>
    <property type="molecule type" value="Genomic_DNA"/>
</dbReference>
<evidence type="ECO:0000259" key="4">
    <source>
        <dbReference type="Pfam" id="PF21761"/>
    </source>
</evidence>
<dbReference type="InterPro" id="IPR048666">
    <property type="entry name" value="RedAm-like_C"/>
</dbReference>
<sequence length="289" mass="30906">MTVIGLGPMGVALAEAFLAQGHPTTVWNRTPKKGDGLVAKGARRVDTISEAVSASKFVVVCLKDYDAMYAVLDPADEALSGRVLVNHSSGIPEQARNAAIWAAHKGVDYLDGAIMVPPQAVGHPDSVFLYSGPQSLFEAHEKTLLSMGGTRYLGTDPSLAVLYNTALLSLMYSSLQGFLHAAALVGSANVRVTTFAEIAIGWFLPSVVNPYLLMEAPDIDKGNYPGDRGNMVMNMTALDHIFHTSKEQGISSDLPEQLKKLAENAISAGYGDRNFMAVIELLKNPSKES</sequence>
<name>A0ABY9TED5_BREBE</name>
<dbReference type="InterPro" id="IPR013328">
    <property type="entry name" value="6PGD_dom2"/>
</dbReference>
<dbReference type="InterPro" id="IPR036291">
    <property type="entry name" value="NAD(P)-bd_dom_sf"/>
</dbReference>
<dbReference type="RefSeq" id="WP_310774446.1">
    <property type="nucleotide sequence ID" value="NZ_CP134050.1"/>
</dbReference>
<dbReference type="Pfam" id="PF21761">
    <property type="entry name" value="RedAm-like_C"/>
    <property type="match status" value="1"/>
</dbReference>
<keyword evidence="6" id="KW-1185">Reference proteome</keyword>
<dbReference type="Pfam" id="PF03446">
    <property type="entry name" value="NAD_binding_2"/>
    <property type="match status" value="1"/>
</dbReference>
<proteinExistence type="inferred from homology"/>
<dbReference type="InterPro" id="IPR015815">
    <property type="entry name" value="HIBADH-related"/>
</dbReference>
<dbReference type="PIRSF" id="PIRSF000103">
    <property type="entry name" value="HIBADH"/>
    <property type="match status" value="1"/>
</dbReference>
<dbReference type="InterPro" id="IPR051265">
    <property type="entry name" value="HIBADH-related_NP60_sf"/>
</dbReference>
<accession>A0ABY9TED5</accession>
<organism evidence="5 6">
    <name type="scientific">Brevibacillus brevis</name>
    <name type="common">Bacillus brevis</name>
    <dbReference type="NCBI Taxonomy" id="1393"/>
    <lineage>
        <taxon>Bacteria</taxon>
        <taxon>Bacillati</taxon>
        <taxon>Bacillota</taxon>
        <taxon>Bacilli</taxon>
        <taxon>Bacillales</taxon>
        <taxon>Paenibacillaceae</taxon>
        <taxon>Brevibacillus</taxon>
    </lineage>
</organism>
<evidence type="ECO:0000313" key="5">
    <source>
        <dbReference type="EMBL" id="WNC17766.1"/>
    </source>
</evidence>
<dbReference type="SUPFAM" id="SSF51735">
    <property type="entry name" value="NAD(P)-binding Rossmann-fold domains"/>
    <property type="match status" value="1"/>
</dbReference>
<gene>
    <name evidence="5" type="ORF">RGB73_20140</name>
</gene>
<feature type="domain" description="6-phosphogluconate dehydrogenase NADP-binding" evidence="3">
    <location>
        <begin position="2"/>
        <end position="150"/>
    </location>
</feature>
<evidence type="ECO:0000256" key="1">
    <source>
        <dbReference type="ARBA" id="ARBA00009080"/>
    </source>
</evidence>
<dbReference type="Gene3D" id="3.40.50.720">
    <property type="entry name" value="NAD(P)-binding Rossmann-like Domain"/>
    <property type="match status" value="1"/>
</dbReference>
<protein>
    <submittedName>
        <fullName evidence="5">NAD(P)-binding domain-containing protein</fullName>
    </submittedName>
</protein>
<dbReference type="PANTHER" id="PTHR43580">
    <property type="entry name" value="OXIDOREDUCTASE GLYR1-RELATED"/>
    <property type="match status" value="1"/>
</dbReference>
<feature type="domain" description="NADPH-dependent reductive aminase-like C-terminal" evidence="4">
    <location>
        <begin position="156"/>
        <end position="283"/>
    </location>
</feature>
<evidence type="ECO:0000259" key="3">
    <source>
        <dbReference type="Pfam" id="PF03446"/>
    </source>
</evidence>
<evidence type="ECO:0000313" key="6">
    <source>
        <dbReference type="Proteomes" id="UP001256827"/>
    </source>
</evidence>
<reference evidence="5 6" key="1">
    <citation type="submission" date="2023-09" db="EMBL/GenBank/DDBJ databases">
        <title>Complete Genome and Methylome dissection of Bacillus brevis NEB573 original source of BbsI restriction endonuclease.</title>
        <authorList>
            <person name="Fomenkov A."/>
            <person name="Roberts R.D."/>
        </authorList>
    </citation>
    <scope>NUCLEOTIDE SEQUENCE [LARGE SCALE GENOMIC DNA]</scope>
    <source>
        <strain evidence="5 6">NEB573</strain>
    </source>
</reference>
<keyword evidence="2" id="KW-0560">Oxidoreductase</keyword>
<dbReference type="Gene3D" id="1.10.1040.10">
    <property type="entry name" value="N-(1-d-carboxylethyl)-l-norvaline Dehydrogenase, domain 2"/>
    <property type="match status" value="1"/>
</dbReference>
<dbReference type="InterPro" id="IPR006115">
    <property type="entry name" value="6PGDH_NADP-bd"/>
</dbReference>
<comment type="similarity">
    <text evidence="1">Belongs to the HIBADH-related family.</text>
</comment>
<evidence type="ECO:0000256" key="2">
    <source>
        <dbReference type="ARBA" id="ARBA00023002"/>
    </source>
</evidence>
<dbReference type="Proteomes" id="UP001256827">
    <property type="component" value="Chromosome"/>
</dbReference>
<dbReference type="PANTHER" id="PTHR43580:SF2">
    <property type="entry name" value="CYTOKINE-LIKE NUCLEAR FACTOR N-PAC"/>
    <property type="match status" value="1"/>
</dbReference>